<comment type="caution">
    <text evidence="2">The sequence shown here is derived from an EMBL/GenBank/DDBJ whole genome shotgun (WGS) entry which is preliminary data.</text>
</comment>
<dbReference type="Proteomes" id="UP000235836">
    <property type="component" value="Unassembled WGS sequence"/>
</dbReference>
<protein>
    <recommendedName>
        <fullName evidence="4">DNA-binding protein</fullName>
    </recommendedName>
</protein>
<organism evidence="2 3">
    <name type="scientific">Corynebacterium tuscaniense</name>
    <dbReference type="NCBI Taxonomy" id="302449"/>
    <lineage>
        <taxon>Bacteria</taxon>
        <taxon>Bacillati</taxon>
        <taxon>Actinomycetota</taxon>
        <taxon>Actinomycetes</taxon>
        <taxon>Mycobacteriales</taxon>
        <taxon>Corynebacteriaceae</taxon>
        <taxon>Corynebacterium</taxon>
    </lineage>
</organism>
<gene>
    <name evidence="2" type="ORF">CJ203_06025</name>
</gene>
<proteinExistence type="predicted"/>
<dbReference type="EMBL" id="PNHG01000007">
    <property type="protein sequence ID" value="PMC64304.1"/>
    <property type="molecule type" value="Genomic_DNA"/>
</dbReference>
<accession>A0A2N6T4R0</accession>
<sequence length="1515" mass="168681">MSNNRIRTEHGGITLEANDATFPLSAATFTHAALPGRTIVRLIPEQLLEAERLALAVSEIEFEGSTPVGHVQRRGTGFPAWPILTDPKNAQHALNLVADLERATRRAKSKPGAAKTEILALADKLEDSAPHFLPTFLEEAARAYIKGGNDAYAAQMFTRAREIERRYTVPIDETRHRDVFLEFAYAGAISGKELAAEANSLSERLEPPEAFETFRNLCIECVRGGLPPYSGMKKDLAKLAKAAGLKPAEEEARFIPELLRISSTEGAGARFWKNYYPAIRKAATESADVRDLLLTLTPSNADPDEWIDLLQKTGALESVKQGACPEFVPHILNLAVQCDSGTSKPSTKLAPLLAEILPHAGCTSMELPWKPLTDMPPEAFEQLAAHGVRVDPDRGNYKPSINVLYWARSENRAPLPHLVADEQYRQYLINGIEKELEIPEVLSAVATDPYLQPLVIELLTEKVELLESAAPTVDRLIAVTNYVRGFEEADDEEVQALLDRVRAYHKNPAEVLAETLRRGLLEELWWPEFEEAHASKEQPGSYERVYSQDCWPGVVVYNKQEATYLYGHTNQDISNWTGNPINGITEVDGQFAILNWDPYAGEEWINWSASGTRILTKIAALSGGLPGGSVPVPGGRLVGVNTVLRPDQPTWTRWNNQFFVEEDRIWMVQSDKTTVEIDPETGARGRQSMPDWFDEQSRRHPDLVFEPTRSQLRPVTDVTADSPFSTADGYHRHAVFSRPDDPDFVLIVDADGTEFSITSEYAWLASGVIRLPDGQPRILLRTHWGNAILHPEDGVATDFHGTFFDTDLWWHHTHPRDPELSARMRTITADDVRPTLEYVADNADVAGDDKRRGELYEKISKQLGFNALALCSAVVRHAHNLLESWPQPDAGDSSGTLLDAPTFERHHQPLSSLLRSFWYQVEVEAIWCDAAKLGLHEHSLPKAGSSSSRRHTWSELLGATDGLLALAAIPGRTAEEIQGLKELWLVLREAGVVSAADLVVDTIQPPEGFMVDYQFSYPSSLLISDYYSKPLSLLRRATDEPVVLDGKKCTLLNRHEFSPGRTDLEPFFDALLERVKDNGPAPWSPEPGVAFAEAAGMPVTDAHLVMAGFPNFNADIVNFMPKELRTTMGLKVKEAAEARERLNTFQEDFLGVLAAGVPEDPAALVEHGLDIHAMAARWPGKKSALGADRPECFDRLPKHLSSATVESVLAGTRDEEDVVDVVTAILWLAHELDLSDELRTGLADYAEEWVQSPDGLHDVYLGSIPDTTVLRHSLGFPSERDLRHGRFRIEESSWIFPDSLYVDLTGITDPEDPDRQFAHRWSDEHGGDEATLTAEDLLLSGKLSSYAQWLRERYDGGDPHDPLAVVPQLVAEVSSTLGVSENAARYYLQLLAWPDPTDAHVRRWNSWQKADIVAAAQELVALNFVVEAKRPRSRRNFFLQGGWAEAVPPHLPLESWKVESLAFHPNASGSKYEPALRVAVAPLPAPEWFAECWERSQGEDAPQFSELETTRRKRR</sequence>
<reference evidence="2 3" key="1">
    <citation type="submission" date="2017-09" db="EMBL/GenBank/DDBJ databases">
        <title>Bacterial strain isolated from the female urinary microbiota.</title>
        <authorList>
            <person name="Thomas-White K."/>
            <person name="Kumar N."/>
            <person name="Forster S."/>
            <person name="Putonti C."/>
            <person name="Lawley T."/>
            <person name="Wolfe A.J."/>
        </authorList>
    </citation>
    <scope>NUCLEOTIDE SEQUENCE [LARGE SCALE GENOMIC DNA]</scope>
    <source>
        <strain evidence="2 3">UMB0792</strain>
    </source>
</reference>
<name>A0A2N6T4R0_9CORY</name>
<evidence type="ECO:0000313" key="2">
    <source>
        <dbReference type="EMBL" id="PMC64304.1"/>
    </source>
</evidence>
<evidence type="ECO:0000256" key="1">
    <source>
        <dbReference type="SAM" id="MobiDB-lite"/>
    </source>
</evidence>
<feature type="region of interest" description="Disordered" evidence="1">
    <location>
        <begin position="1496"/>
        <end position="1515"/>
    </location>
</feature>
<keyword evidence="3" id="KW-1185">Reference proteome</keyword>
<evidence type="ECO:0000313" key="3">
    <source>
        <dbReference type="Proteomes" id="UP000235836"/>
    </source>
</evidence>
<dbReference type="RefSeq" id="WP_102723945.1">
    <property type="nucleotide sequence ID" value="NZ_PNHG01000007.1"/>
</dbReference>
<evidence type="ECO:0008006" key="4">
    <source>
        <dbReference type="Google" id="ProtNLM"/>
    </source>
</evidence>